<protein>
    <submittedName>
        <fullName evidence="1">Uncharacterized protein</fullName>
    </submittedName>
</protein>
<sequence length="107" mass="12302">MLKFQRRQRLVRRIICCMLDRVIAEAQQAGRLDRQCDSSYDVTFPEIDVEDNQQLASSVNALVTALVTARQQGWLSDETAMRLLFKFAGEEIDVHTELERIKASSEK</sequence>
<dbReference type="Proteomes" id="UP000597444">
    <property type="component" value="Unassembled WGS sequence"/>
</dbReference>
<accession>A0A8J3IZM9</accession>
<gene>
    <name evidence="1" type="ORF">KSF_089590</name>
</gene>
<evidence type="ECO:0000313" key="1">
    <source>
        <dbReference type="EMBL" id="GHO98911.1"/>
    </source>
</evidence>
<evidence type="ECO:0000313" key="2">
    <source>
        <dbReference type="Proteomes" id="UP000597444"/>
    </source>
</evidence>
<keyword evidence="2" id="KW-1185">Reference proteome</keyword>
<name>A0A8J3IZM9_9CHLR</name>
<dbReference type="AlphaFoldDB" id="A0A8J3IZM9"/>
<organism evidence="1 2">
    <name type="scientific">Reticulibacter mediterranei</name>
    <dbReference type="NCBI Taxonomy" id="2778369"/>
    <lineage>
        <taxon>Bacteria</taxon>
        <taxon>Bacillati</taxon>
        <taxon>Chloroflexota</taxon>
        <taxon>Ktedonobacteria</taxon>
        <taxon>Ktedonobacterales</taxon>
        <taxon>Reticulibacteraceae</taxon>
        <taxon>Reticulibacter</taxon>
    </lineage>
</organism>
<dbReference type="EMBL" id="BNJK01000002">
    <property type="protein sequence ID" value="GHO98911.1"/>
    <property type="molecule type" value="Genomic_DNA"/>
</dbReference>
<comment type="caution">
    <text evidence="1">The sequence shown here is derived from an EMBL/GenBank/DDBJ whole genome shotgun (WGS) entry which is preliminary data.</text>
</comment>
<proteinExistence type="predicted"/>
<reference evidence="1" key="1">
    <citation type="submission" date="2020-10" db="EMBL/GenBank/DDBJ databases">
        <title>Taxonomic study of unclassified bacteria belonging to the class Ktedonobacteria.</title>
        <authorList>
            <person name="Yabe S."/>
            <person name="Wang C.M."/>
            <person name="Zheng Y."/>
            <person name="Sakai Y."/>
            <person name="Cavaletti L."/>
            <person name="Monciardini P."/>
            <person name="Donadio S."/>
        </authorList>
    </citation>
    <scope>NUCLEOTIDE SEQUENCE</scope>
    <source>
        <strain evidence="1">ID150040</strain>
    </source>
</reference>